<organism evidence="2 3">
    <name type="scientific">Sphaerosporella brunnea</name>
    <dbReference type="NCBI Taxonomy" id="1250544"/>
    <lineage>
        <taxon>Eukaryota</taxon>
        <taxon>Fungi</taxon>
        <taxon>Dikarya</taxon>
        <taxon>Ascomycota</taxon>
        <taxon>Pezizomycotina</taxon>
        <taxon>Pezizomycetes</taxon>
        <taxon>Pezizales</taxon>
        <taxon>Pyronemataceae</taxon>
        <taxon>Sphaerosporella</taxon>
    </lineage>
</organism>
<dbReference type="EMBL" id="VXIS01000210">
    <property type="protein sequence ID" value="KAA8896533.1"/>
    <property type="molecule type" value="Genomic_DNA"/>
</dbReference>
<evidence type="ECO:0000313" key="3">
    <source>
        <dbReference type="Proteomes" id="UP000326924"/>
    </source>
</evidence>
<gene>
    <name evidence="2" type="ORF">FN846DRAFT_964917</name>
</gene>
<reference evidence="2 3" key="1">
    <citation type="submission" date="2019-09" db="EMBL/GenBank/DDBJ databases">
        <title>Draft genome of the ectomycorrhizal ascomycete Sphaerosporella brunnea.</title>
        <authorList>
            <consortium name="DOE Joint Genome Institute"/>
            <person name="Benucci G.M."/>
            <person name="Marozzi G."/>
            <person name="Antonielli L."/>
            <person name="Sanchez S."/>
            <person name="Marco P."/>
            <person name="Wang X."/>
            <person name="Falini L.B."/>
            <person name="Barry K."/>
            <person name="Haridas S."/>
            <person name="Lipzen A."/>
            <person name="Labutti K."/>
            <person name="Grigoriev I.V."/>
            <person name="Murat C."/>
            <person name="Martin F."/>
            <person name="Albertini E."/>
            <person name="Donnini D."/>
            <person name="Bonito G."/>
        </authorList>
    </citation>
    <scope>NUCLEOTIDE SEQUENCE [LARGE SCALE GENOMIC DNA]</scope>
    <source>
        <strain evidence="2 3">Sb_GMNB300</strain>
    </source>
</reference>
<dbReference type="InParanoid" id="A0A5J5EMZ0"/>
<protein>
    <submittedName>
        <fullName evidence="2">Uncharacterized protein</fullName>
    </submittedName>
</protein>
<evidence type="ECO:0000256" key="1">
    <source>
        <dbReference type="SAM" id="MobiDB-lite"/>
    </source>
</evidence>
<feature type="region of interest" description="Disordered" evidence="1">
    <location>
        <begin position="91"/>
        <end position="162"/>
    </location>
</feature>
<proteinExistence type="predicted"/>
<dbReference type="AlphaFoldDB" id="A0A5J5EMZ0"/>
<dbReference type="Proteomes" id="UP000326924">
    <property type="component" value="Unassembled WGS sequence"/>
</dbReference>
<name>A0A5J5EMZ0_9PEZI</name>
<sequence>MMPAGLLTRPGEHDASEHNAKLFSLTAENDLQENAKSGVFARTSSLTRRQLIVYHSQPRPLQETAETCSPDAWQHRPVNCHAIQLLIHPSIHPKSNGHASRSAAGPEKTSLAPATAAMGVAAEPARSRHADHQPAQPYPEGRQPHQGRGPRRGVISLGKAIA</sequence>
<accession>A0A5J5EMZ0</accession>
<evidence type="ECO:0000313" key="2">
    <source>
        <dbReference type="EMBL" id="KAA8896533.1"/>
    </source>
</evidence>
<comment type="caution">
    <text evidence="2">The sequence shown here is derived from an EMBL/GenBank/DDBJ whole genome shotgun (WGS) entry which is preliminary data.</text>
</comment>
<keyword evidence="3" id="KW-1185">Reference proteome</keyword>